<dbReference type="InterPro" id="IPR008965">
    <property type="entry name" value="CBM2/CBM3_carb-bd_dom_sf"/>
</dbReference>
<proteinExistence type="predicted"/>
<organism evidence="2">
    <name type="scientific">Intestinibacter bartlettii</name>
    <dbReference type="NCBI Taxonomy" id="261299"/>
    <lineage>
        <taxon>Bacteria</taxon>
        <taxon>Bacillati</taxon>
        <taxon>Bacillota</taxon>
        <taxon>Clostridia</taxon>
        <taxon>Peptostreptococcales</taxon>
        <taxon>Peptostreptococcaceae</taxon>
        <taxon>Intestinibacter</taxon>
    </lineage>
</organism>
<dbReference type="GO" id="GO:0030246">
    <property type="term" value="F:carbohydrate binding"/>
    <property type="evidence" value="ECO:0007669"/>
    <property type="project" value="InterPro"/>
</dbReference>
<accession>A0A6N3BNB6</accession>
<evidence type="ECO:0000313" key="2">
    <source>
        <dbReference type="EMBL" id="VYU06220.1"/>
    </source>
</evidence>
<protein>
    <submittedName>
        <fullName evidence="2">Cohesin domain protein</fullName>
    </submittedName>
</protein>
<dbReference type="Pfam" id="PF00963">
    <property type="entry name" value="Cohesin"/>
    <property type="match status" value="1"/>
</dbReference>
<dbReference type="InterPro" id="IPR002102">
    <property type="entry name" value="Cohesin_dom"/>
</dbReference>
<reference evidence="2" key="1">
    <citation type="submission" date="2019-11" db="EMBL/GenBank/DDBJ databases">
        <authorList>
            <person name="Feng L."/>
        </authorList>
    </citation>
    <scope>NUCLEOTIDE SEQUENCE</scope>
    <source>
        <strain evidence="2">IbartlettiiLFYP30</strain>
    </source>
</reference>
<dbReference type="SUPFAM" id="SSF49384">
    <property type="entry name" value="Carbohydrate-binding domain"/>
    <property type="match status" value="1"/>
</dbReference>
<evidence type="ECO:0000259" key="1">
    <source>
        <dbReference type="Pfam" id="PF00963"/>
    </source>
</evidence>
<sequence>MSKQNKIIGIAVILTLIVAGVVYGISSNLKHNEPVKTTQEDKNQDVILSLSYDKEISEGSQEEIVIPVKLSYLHSGVFPSASMSVEFDKDKLEFIGVKKGTMQDYSKTVPEWTFDVDASNKSGVVNAIYLDKSGAKNSYYKSGFEKGKKDVVLNLVFKLKEEAKSGNMLNLNISDAVFATVNGDTDNSNLSTAKNTMKNKNLILEVR</sequence>
<dbReference type="AlphaFoldDB" id="A0A6N3BNB6"/>
<dbReference type="EMBL" id="CACRUE010000026">
    <property type="protein sequence ID" value="VYU06220.1"/>
    <property type="molecule type" value="Genomic_DNA"/>
</dbReference>
<name>A0A6N3BNB6_9FIRM</name>
<dbReference type="Gene3D" id="2.60.40.680">
    <property type="match status" value="1"/>
</dbReference>
<gene>
    <name evidence="2" type="ORF">IBLFYP30_01640</name>
</gene>
<dbReference type="RefSeq" id="WP_024038495.1">
    <property type="nucleotide sequence ID" value="NZ_CACRUE010000026.1"/>
</dbReference>
<dbReference type="GO" id="GO:0000272">
    <property type="term" value="P:polysaccharide catabolic process"/>
    <property type="evidence" value="ECO:0007669"/>
    <property type="project" value="InterPro"/>
</dbReference>
<feature type="domain" description="Cohesin" evidence="1">
    <location>
        <begin position="62"/>
        <end position="186"/>
    </location>
</feature>